<dbReference type="HOGENOM" id="CLU_087365_1_0_1"/>
<dbReference type="SUPFAM" id="SSF140111">
    <property type="entry name" value="Endosomal sorting complex assembly domain"/>
    <property type="match status" value="1"/>
</dbReference>
<dbReference type="GO" id="GO:0043162">
    <property type="term" value="P:ubiquitin-dependent protein catabolic process via the multivesicular body sorting pathway"/>
    <property type="evidence" value="ECO:0007669"/>
    <property type="project" value="UniProtKB-ARBA"/>
</dbReference>
<keyword evidence="5 6" id="KW-0653">Protein transport</keyword>
<dbReference type="STRING" id="745531.A0A0C3NJR9"/>
<gene>
    <name evidence="8" type="ORF">PHLGIDRAFT_108607</name>
</gene>
<evidence type="ECO:0000259" key="7">
    <source>
        <dbReference type="PROSITE" id="PS51314"/>
    </source>
</evidence>
<sequence length="176" mass="20338">MATALLRDFPELAHLSREDLEDMLADPAYFQAIFHSLGQVKALYQAQAELGMANESIAKNNLAFQESLYQLRSDTKDAFDESKRLEARWKEVDREQKELYQRHNPQFLLMRLKHATTAQDELSEALASSFVKSSPSESAASNGRDVDDFVKEFREQRKTYHKRVIWGDRWSAGEVH</sequence>
<organism evidence="8 9">
    <name type="scientific">Phlebiopsis gigantea (strain 11061_1 CR5-6)</name>
    <name type="common">White-rot fungus</name>
    <name type="synonym">Peniophora gigantea</name>
    <dbReference type="NCBI Taxonomy" id="745531"/>
    <lineage>
        <taxon>Eukaryota</taxon>
        <taxon>Fungi</taxon>
        <taxon>Dikarya</taxon>
        <taxon>Basidiomycota</taxon>
        <taxon>Agaricomycotina</taxon>
        <taxon>Agaricomycetes</taxon>
        <taxon>Polyporales</taxon>
        <taxon>Phanerochaetaceae</taxon>
        <taxon>Phlebiopsis</taxon>
    </lineage>
</organism>
<dbReference type="PROSITE" id="PS51314">
    <property type="entry name" value="VPS37_C"/>
    <property type="match status" value="1"/>
</dbReference>
<dbReference type="PANTHER" id="PTHR13678:SF2">
    <property type="entry name" value="VACUOLAR PROTEIN SORTING-ASSOCIATED PROTEIN 37A"/>
    <property type="match status" value="1"/>
</dbReference>
<comment type="subcellular location">
    <subcellularLocation>
        <location evidence="1">Endosome</location>
    </subcellularLocation>
</comment>
<dbReference type="InterPro" id="IPR029012">
    <property type="entry name" value="Helix_hairpin_bin_sf"/>
</dbReference>
<dbReference type="Gene3D" id="1.10.287.660">
    <property type="entry name" value="Helix hairpin bin"/>
    <property type="match status" value="1"/>
</dbReference>
<dbReference type="GO" id="GO:0006612">
    <property type="term" value="P:protein targeting to membrane"/>
    <property type="evidence" value="ECO:0007669"/>
    <property type="project" value="TreeGrafter"/>
</dbReference>
<proteinExistence type="inferred from homology"/>
<accession>A0A0C3NJR9</accession>
<evidence type="ECO:0000313" key="9">
    <source>
        <dbReference type="Proteomes" id="UP000053257"/>
    </source>
</evidence>
<dbReference type="EMBL" id="KN840551">
    <property type="protein sequence ID" value="KIP05184.1"/>
    <property type="molecule type" value="Genomic_DNA"/>
</dbReference>
<dbReference type="Pfam" id="PF07200">
    <property type="entry name" value="Mod_r"/>
    <property type="match status" value="1"/>
</dbReference>
<evidence type="ECO:0000256" key="5">
    <source>
        <dbReference type="ARBA" id="ARBA00022927"/>
    </source>
</evidence>
<keyword evidence="4" id="KW-0967">Endosome</keyword>
<evidence type="ECO:0000256" key="2">
    <source>
        <dbReference type="ARBA" id="ARBA00007617"/>
    </source>
</evidence>
<evidence type="ECO:0000256" key="6">
    <source>
        <dbReference type="PROSITE-ProRule" id="PRU00646"/>
    </source>
</evidence>
<protein>
    <recommendedName>
        <fullName evidence="7">VPS37 C-terminal domain-containing protein</fullName>
    </recommendedName>
</protein>
<evidence type="ECO:0000256" key="4">
    <source>
        <dbReference type="ARBA" id="ARBA00022753"/>
    </source>
</evidence>
<dbReference type="InterPro" id="IPR037202">
    <property type="entry name" value="ESCRT_assembly_dom"/>
</dbReference>
<dbReference type="OrthoDB" id="10260857at2759"/>
<dbReference type="InterPro" id="IPR009851">
    <property type="entry name" value="Mod_r"/>
</dbReference>
<evidence type="ECO:0000313" key="8">
    <source>
        <dbReference type="EMBL" id="KIP05184.1"/>
    </source>
</evidence>
<name>A0A0C3NJR9_PHLG1</name>
<comment type="similarity">
    <text evidence="2">Belongs to the VPS37 family.</text>
</comment>
<keyword evidence="9" id="KW-1185">Reference proteome</keyword>
<dbReference type="PANTHER" id="PTHR13678">
    <property type="entry name" value="VACUOLAR PROTEIN SORTING-ASSOCIATED PROTEIN 37"/>
    <property type="match status" value="1"/>
</dbReference>
<dbReference type="AlphaFoldDB" id="A0A0C3NJR9"/>
<dbReference type="Proteomes" id="UP000053257">
    <property type="component" value="Unassembled WGS sequence"/>
</dbReference>
<dbReference type="GO" id="GO:0006623">
    <property type="term" value="P:protein targeting to vacuole"/>
    <property type="evidence" value="ECO:0007669"/>
    <property type="project" value="TreeGrafter"/>
</dbReference>
<reference evidence="8 9" key="1">
    <citation type="journal article" date="2014" name="PLoS Genet.">
        <title>Analysis of the Phlebiopsis gigantea genome, transcriptome and secretome provides insight into its pioneer colonization strategies of wood.</title>
        <authorList>
            <person name="Hori C."/>
            <person name="Ishida T."/>
            <person name="Igarashi K."/>
            <person name="Samejima M."/>
            <person name="Suzuki H."/>
            <person name="Master E."/>
            <person name="Ferreira P."/>
            <person name="Ruiz-Duenas F.J."/>
            <person name="Held B."/>
            <person name="Canessa P."/>
            <person name="Larrondo L.F."/>
            <person name="Schmoll M."/>
            <person name="Druzhinina I.S."/>
            <person name="Kubicek C.P."/>
            <person name="Gaskell J.A."/>
            <person name="Kersten P."/>
            <person name="St John F."/>
            <person name="Glasner J."/>
            <person name="Sabat G."/>
            <person name="Splinter BonDurant S."/>
            <person name="Syed K."/>
            <person name="Yadav J."/>
            <person name="Mgbeahuruike A.C."/>
            <person name="Kovalchuk A."/>
            <person name="Asiegbu F.O."/>
            <person name="Lackner G."/>
            <person name="Hoffmeister D."/>
            <person name="Rencoret J."/>
            <person name="Gutierrez A."/>
            <person name="Sun H."/>
            <person name="Lindquist E."/>
            <person name="Barry K."/>
            <person name="Riley R."/>
            <person name="Grigoriev I.V."/>
            <person name="Henrissat B."/>
            <person name="Kues U."/>
            <person name="Berka R.M."/>
            <person name="Martinez A.T."/>
            <person name="Covert S.F."/>
            <person name="Blanchette R.A."/>
            <person name="Cullen D."/>
        </authorList>
    </citation>
    <scope>NUCLEOTIDE SEQUENCE [LARGE SCALE GENOMIC DNA]</scope>
    <source>
        <strain evidence="8 9">11061_1 CR5-6</strain>
    </source>
</reference>
<evidence type="ECO:0000256" key="1">
    <source>
        <dbReference type="ARBA" id="ARBA00004177"/>
    </source>
</evidence>
<dbReference type="GO" id="GO:0000813">
    <property type="term" value="C:ESCRT I complex"/>
    <property type="evidence" value="ECO:0007669"/>
    <property type="project" value="UniProtKB-ARBA"/>
</dbReference>
<feature type="domain" description="VPS37 C-terminal" evidence="7">
    <location>
        <begin position="86"/>
        <end position="176"/>
    </location>
</feature>
<keyword evidence="3 6" id="KW-0813">Transport</keyword>
<evidence type="ECO:0000256" key="3">
    <source>
        <dbReference type="ARBA" id="ARBA00022448"/>
    </source>
</evidence>